<proteinExistence type="predicted"/>
<dbReference type="EMBL" id="MWML01000499">
    <property type="protein sequence ID" value="TCG03157.1"/>
    <property type="molecule type" value="Genomic_DNA"/>
</dbReference>
<keyword evidence="2" id="KW-1185">Reference proteome</keyword>
<organism evidence="1 2">
    <name type="scientific">Paraburkholderia steynii</name>
    <dbReference type="NCBI Taxonomy" id="1245441"/>
    <lineage>
        <taxon>Bacteria</taxon>
        <taxon>Pseudomonadati</taxon>
        <taxon>Pseudomonadota</taxon>
        <taxon>Betaproteobacteria</taxon>
        <taxon>Burkholderiales</taxon>
        <taxon>Burkholderiaceae</taxon>
        <taxon>Paraburkholderia</taxon>
    </lineage>
</organism>
<accession>A0A4R0X8J4</accession>
<reference evidence="1 2" key="1">
    <citation type="submission" date="2017-02" db="EMBL/GenBank/DDBJ databases">
        <title>Paraburkholderia sophoroidis sp. nov. and Paraburkholderia steynii sp. nov. rhizobial symbionts of the fynbos legume Hypocalyptus sophoroides.</title>
        <authorList>
            <person name="Steenkamp E.T."/>
            <person name="Beukes C.W."/>
            <person name="Van Zyl E."/>
            <person name="Avontuur J."/>
            <person name="Chan W.Y."/>
            <person name="Hassen A."/>
            <person name="Palmer M."/>
            <person name="Mthombeni L."/>
            <person name="Phalane F."/>
            <person name="Sereme K."/>
            <person name="Venter S.N."/>
        </authorList>
    </citation>
    <scope>NUCLEOTIDE SEQUENCE [LARGE SCALE GENOMIC DNA]</scope>
    <source>
        <strain evidence="1 2">HC1.1ba</strain>
    </source>
</reference>
<name>A0A4R0X8J4_9BURK</name>
<dbReference type="Proteomes" id="UP000294200">
    <property type="component" value="Unassembled WGS sequence"/>
</dbReference>
<evidence type="ECO:0000313" key="1">
    <source>
        <dbReference type="EMBL" id="TCG03157.1"/>
    </source>
</evidence>
<gene>
    <name evidence="1" type="ORF">BZM27_50620</name>
</gene>
<sequence>MRDLDRQHLRHLGHGPANVPAHDVRRYPLGFLCLREMLIGFGVGSVLAPEPFRLHEIRRTALVQEMVQEVTESMRSNGYPVTVTVHDCATVEDRAEEVSHVLVRDWTRRIGQC</sequence>
<dbReference type="AlphaFoldDB" id="A0A4R0X8J4"/>
<protein>
    <submittedName>
        <fullName evidence="1">Uncharacterized protein</fullName>
    </submittedName>
</protein>
<comment type="caution">
    <text evidence="1">The sequence shown here is derived from an EMBL/GenBank/DDBJ whole genome shotgun (WGS) entry which is preliminary data.</text>
</comment>
<evidence type="ECO:0000313" key="2">
    <source>
        <dbReference type="Proteomes" id="UP000294200"/>
    </source>
</evidence>